<feature type="region of interest" description="Disordered" evidence="1">
    <location>
        <begin position="1263"/>
        <end position="1285"/>
    </location>
</feature>
<evidence type="ECO:0000313" key="2">
    <source>
        <dbReference type="EMBL" id="OMJ66529.1"/>
    </source>
</evidence>
<dbReference type="Proteomes" id="UP000187209">
    <property type="component" value="Unassembled WGS sequence"/>
</dbReference>
<comment type="caution">
    <text evidence="2">The sequence shown here is derived from an EMBL/GenBank/DDBJ whole genome shotgun (WGS) entry which is preliminary data.</text>
</comment>
<gene>
    <name evidence="2" type="ORF">SteCoe_36591</name>
</gene>
<keyword evidence="3" id="KW-1185">Reference proteome</keyword>
<protein>
    <recommendedName>
        <fullName evidence="4">UvrD-like helicase ATP-binding domain-containing protein</fullName>
    </recommendedName>
</protein>
<organism evidence="2 3">
    <name type="scientific">Stentor coeruleus</name>
    <dbReference type="NCBI Taxonomy" id="5963"/>
    <lineage>
        <taxon>Eukaryota</taxon>
        <taxon>Sar</taxon>
        <taxon>Alveolata</taxon>
        <taxon>Ciliophora</taxon>
        <taxon>Postciliodesmatophora</taxon>
        <taxon>Heterotrichea</taxon>
        <taxon>Heterotrichida</taxon>
        <taxon>Stentoridae</taxon>
        <taxon>Stentor</taxon>
    </lineage>
</organism>
<evidence type="ECO:0008006" key="4">
    <source>
        <dbReference type="Google" id="ProtNLM"/>
    </source>
</evidence>
<accession>A0A1R2APX4</accession>
<proteinExistence type="predicted"/>
<dbReference type="InterPro" id="IPR039904">
    <property type="entry name" value="TRANK1"/>
</dbReference>
<name>A0A1R2APX4_9CILI</name>
<dbReference type="PANTHER" id="PTHR21529:SF4">
    <property type="entry name" value="TPR AND ANKYRIN REPEAT-CONTAINING PROTEIN 1"/>
    <property type="match status" value="1"/>
</dbReference>
<evidence type="ECO:0000256" key="1">
    <source>
        <dbReference type="SAM" id="MobiDB-lite"/>
    </source>
</evidence>
<dbReference type="InterPro" id="IPR027417">
    <property type="entry name" value="P-loop_NTPase"/>
</dbReference>
<sequence length="2394" mass="277129">MGKQKQKTKQEKYANIRMDSMMTQHKFKVDQILQRIIMNASYVESQYIRFDCRKDHKRKIFHHYTEIWLKWLDFDIEKYEKDAFAGIEAVKLNDYEQLWKAPSQDIFWKAINFYKNCSELKWTMRFTLKAKKKMLMFNYGVREYILTQMIEFSLGYIVPGKNCKVVEEGPCANMIFFSTGLKGTESNLLFAFILDRIPIIRNYKLVQFRFSHYIKVIDFVKREKDIKNSIEAFKNSLKNDPDHWIEPSLDYYGHFIYPSFATSVVRFNEIYVYPKEISRIYLTNRETELYGFNSDKMRWLAKCDILSQDLKVEVDPYQISLINKLGNSASCTEFISFLKKIPDFRIKLTEEQEKLIGSPGNVLAIGRSGTGKTTCSILRLLSTEILFRYALRDRSKRFSPEELDRSTLLHTIFVTASPVLTNEVKRYYERISGHIKDKLKARDEKIKAKEQEVEVIDLEMKEQSLECSESEEEDEGKDINSMEFLRDEDFPLFVTVRKIIFMVDASMKRPFFARNREGKLIGLNSKFTWHNEQKGALMINKQFKAQRMTEDIGKIEVENSESDSDEEIEIQDKSPFDKSHKNKKLAMHNFYKKSYRHLSYEVDYSIFANKFFPRIQGHSRFSPLLLWTEISAYIKGSAQSYKYPGYYLPRAVYMSMGRKVSMLSEADKSDIWDLFIVYERWKVREDAYDMQDVINYLLNQVSFYGYNGVPVHYMMVDEVQDLTPATLYLLLHLTKQKLFFSGDTAQTIAKGVGFRFCDLKSLFSESRLDTPKVCQLTMNFRTHNQILGLANSIVALLETLFPLTIDKMAKEISPINGPMPIIMSTNNIEQLLFIMFGNHSQVQTKQPEFGCNQVIIVRNQESKEKIPSMMRHALCLTVFEAKGLEFDDVILYNFFAETEAETHMWAVLRSINKMNYDNPNKPENFEDLENNLPKLSARISPNDPNYSMLCTELKHLYVAVTRPKKRLLIFDDDLEIRKNAEVYFSFMNVVQYACVRGGEVFVSSSAKSKLANWQPWEAFQGSFAMKTSGEEWKAQGIRMFAHKYYEQAEKCFEIAGEVSLALRAKGYTLANNAGNILMEIENKISQAQTEGKRHSGNEKKEIKLRRALAKRMFIEAAEAFIKVSANISEDEAIKVKKEAARCYSSGNAHDKAAKLFKELNLYGQAAEAEIACGNFEDAGDMFIQKDEYNRAIEAYKLGRNWEKLVKTIYNFKDKMSIEERQRYIQKYIPAALEDLTPKLIPQTEQDTQYIKQIVSEVKNVIAEDSDESGSENEEQADVPLEPIENPNKEVESNKEIFKPVEEIIEMPKENIENDLKVSETSVEQIIASEDSKNQTFDLIQDSQEKSESFVLLSKDSSFALLSEGIEDIDPADEWLQIETGSVVESLSSVINPDGTIASDFSMLDSGQGYHNGKIIKTRGDIFIEDSTMRKIIEYISMFSEEVTEYLKSLRSSSSLVSSQIIKEDWELVSLVDLDDLSSNMLGLILDTLEEYGMYRLCLIVCNRYNLIERAGRFIVSLAFKYSNLSMVTYPSYKAYPKEQIQRAAIAFTALHNVFEMINPNYLDAKKENSCLGLEAFQGMLLLGYWKKIIYLMDVENALAVAWTFGDFRIYKNLYVGNPEGQDIGFDWIPEEIKGEKDFNAYLIALDWYTLAMGKIKPDTQAMLIDKVPQCFALSQLILQCLKNEKEFTDSISKGFDIVKSYFSTEKELGDKEMLELFDAVNFYSIILLNLTHKSVSNSLVLLSQKDFESLLFVFKYIIGYLRNGQTQGCRSLFLRHVILSSAGVRTILPSSVTSVYPLYSHSCILQSSILLNLLSSSSPWAIDLECQIFMVSNNEITQAFVKYIIPHLTYIVKDRCNESVDISAKVNSIGELWMIEFISNINPYKLSSYDYLSKINPQDYQYYLHLKDQLKNLKAEDMGDIYYAMFMHQKNENKIKKIQKEINQIEKQMSRAQPGRRVKYMHDILNLTKYVGDEEFKITSIAKHALLTHAQIMMQSSEQDIPETRINHIWMAYEMCRISGNLLVFLEMLRGRHRQIFSSGKKVSKLSVAYYYSVGFVDMSVFYNHGCFSDVTGTLLDILDVLEFSDELRIFLLQKAVVYWAFSYSDTVVIPPTLEQFLPLKNQKITKNTGERKNALLEFTTKIMIEIGVKSIADALKIKFIEKICDCLSVIVNTAKMDNDSWNIIKKFKSKSGYSVCKSLMPYHKLFKILDDSYEKNVVEKKCTGTTIEVIHGNYPQRELDKEWCNEVKSIALHQKAANILKKKIVNKKLSSQSGLLEHAYKIHTLKILTNDQSKLLEVTHKYLKDLFQSLYRIILLKSLDMHFLLDQIYVVSSSLNDIDQGDAKEKLIDMEAAINRFESWKIMVRPSGTEGQAKVKRKWNVNWRKKAKEIKRR</sequence>
<dbReference type="OrthoDB" id="3156807at2759"/>
<dbReference type="SUPFAM" id="SSF52540">
    <property type="entry name" value="P-loop containing nucleoside triphosphate hydrolases"/>
    <property type="match status" value="1"/>
</dbReference>
<dbReference type="PANTHER" id="PTHR21529">
    <property type="entry name" value="MAMMARY TURMOR VIRUS RECEPTOR HOMOLOG 1, 2 MTVR1, 2"/>
    <property type="match status" value="1"/>
</dbReference>
<dbReference type="Gene3D" id="3.40.50.300">
    <property type="entry name" value="P-loop containing nucleotide triphosphate hydrolases"/>
    <property type="match status" value="2"/>
</dbReference>
<feature type="compositionally biased region" description="Acidic residues" evidence="1">
    <location>
        <begin position="1263"/>
        <end position="1276"/>
    </location>
</feature>
<evidence type="ECO:0000313" key="3">
    <source>
        <dbReference type="Proteomes" id="UP000187209"/>
    </source>
</evidence>
<reference evidence="2 3" key="1">
    <citation type="submission" date="2016-11" db="EMBL/GenBank/DDBJ databases">
        <title>The macronuclear genome of Stentor coeruleus: a giant cell with tiny introns.</title>
        <authorList>
            <person name="Slabodnick M."/>
            <person name="Ruby J.G."/>
            <person name="Reiff S.B."/>
            <person name="Swart E.C."/>
            <person name="Gosai S."/>
            <person name="Prabakaran S."/>
            <person name="Witkowska E."/>
            <person name="Larue G.E."/>
            <person name="Fisher S."/>
            <person name="Freeman R.M."/>
            <person name="Gunawardena J."/>
            <person name="Chu W."/>
            <person name="Stover N.A."/>
            <person name="Gregory B.D."/>
            <person name="Nowacki M."/>
            <person name="Derisi J."/>
            <person name="Roy S.W."/>
            <person name="Marshall W.F."/>
            <person name="Sood P."/>
        </authorList>
    </citation>
    <scope>NUCLEOTIDE SEQUENCE [LARGE SCALE GENOMIC DNA]</scope>
    <source>
        <strain evidence="2">WM001</strain>
    </source>
</reference>
<dbReference type="EMBL" id="MPUH01001695">
    <property type="protein sequence ID" value="OMJ66529.1"/>
    <property type="molecule type" value="Genomic_DNA"/>
</dbReference>